<dbReference type="OrthoDB" id="9798407at2"/>
<gene>
    <name evidence="2" type="ORF">B5M42_11710</name>
</gene>
<keyword evidence="2" id="KW-0413">Isomerase</keyword>
<name>A0A4Y8Q142_9BACL</name>
<dbReference type="Proteomes" id="UP000298246">
    <property type="component" value="Unassembled WGS sequence"/>
</dbReference>
<protein>
    <submittedName>
        <fullName evidence="2">Sugar phosphate isomerase</fullName>
    </submittedName>
</protein>
<evidence type="ECO:0000313" key="3">
    <source>
        <dbReference type="Proteomes" id="UP000298246"/>
    </source>
</evidence>
<reference evidence="2 3" key="1">
    <citation type="submission" date="2017-03" db="EMBL/GenBank/DDBJ databases">
        <title>Isolation of Levoglucosan Utilizing Bacteria.</title>
        <authorList>
            <person name="Arya A.S."/>
        </authorList>
    </citation>
    <scope>NUCLEOTIDE SEQUENCE [LARGE SCALE GENOMIC DNA]</scope>
    <source>
        <strain evidence="2 3">MEC069</strain>
    </source>
</reference>
<dbReference type="Gene3D" id="3.20.20.150">
    <property type="entry name" value="Divalent-metal-dependent TIM barrel enzymes"/>
    <property type="match status" value="1"/>
</dbReference>
<dbReference type="GO" id="GO:0016853">
    <property type="term" value="F:isomerase activity"/>
    <property type="evidence" value="ECO:0007669"/>
    <property type="project" value="UniProtKB-KW"/>
</dbReference>
<sequence>MKRLGIGLQMYTLREELEKDFKGVLREVAALGYEGVEFAGYYDTPATELKQLLDELGLKAIGSHVSVEKLRDHLQGEIDYLKTIGGKYLICPYVAPEDRQTPDDWKTKFAFFAQVAAEAKKQGLQFLYHNHEFEFEMDVDGRTAFDALYASTNPDEVQVELDVCWVQFSGNDPIAYIGKYAGRLPLIHFKDFTKDEAGKIVTLELGLGDVNLDQVIQAAERAGAEWLIVEQDRCQKAPLTSIANSMNWVKEHYTQVHQ</sequence>
<feature type="domain" description="Xylose isomerase-like TIM barrel" evidence="1">
    <location>
        <begin position="25"/>
        <end position="251"/>
    </location>
</feature>
<keyword evidence="3" id="KW-1185">Reference proteome</keyword>
<dbReference type="Pfam" id="PF01261">
    <property type="entry name" value="AP_endonuc_2"/>
    <property type="match status" value="1"/>
</dbReference>
<dbReference type="AlphaFoldDB" id="A0A4Y8Q142"/>
<dbReference type="SUPFAM" id="SSF51658">
    <property type="entry name" value="Xylose isomerase-like"/>
    <property type="match status" value="1"/>
</dbReference>
<comment type="caution">
    <text evidence="2">The sequence shown here is derived from an EMBL/GenBank/DDBJ whole genome shotgun (WGS) entry which is preliminary data.</text>
</comment>
<proteinExistence type="predicted"/>
<dbReference type="InterPro" id="IPR050312">
    <property type="entry name" value="IolE/XylAMocC-like"/>
</dbReference>
<organism evidence="2 3">
    <name type="scientific">Paenibacillus athensensis</name>
    <dbReference type="NCBI Taxonomy" id="1967502"/>
    <lineage>
        <taxon>Bacteria</taxon>
        <taxon>Bacillati</taxon>
        <taxon>Bacillota</taxon>
        <taxon>Bacilli</taxon>
        <taxon>Bacillales</taxon>
        <taxon>Paenibacillaceae</taxon>
        <taxon>Paenibacillus</taxon>
    </lineage>
</organism>
<dbReference type="InterPro" id="IPR036237">
    <property type="entry name" value="Xyl_isomerase-like_sf"/>
</dbReference>
<dbReference type="RefSeq" id="WP_134752981.1">
    <property type="nucleotide sequence ID" value="NZ_MYFO02000010.1"/>
</dbReference>
<dbReference type="PANTHER" id="PTHR12110">
    <property type="entry name" value="HYDROXYPYRUVATE ISOMERASE"/>
    <property type="match status" value="1"/>
</dbReference>
<accession>A0A4Y8Q142</accession>
<evidence type="ECO:0000259" key="1">
    <source>
        <dbReference type="Pfam" id="PF01261"/>
    </source>
</evidence>
<dbReference type="PANTHER" id="PTHR12110:SF41">
    <property type="entry name" value="INOSOSE DEHYDRATASE"/>
    <property type="match status" value="1"/>
</dbReference>
<evidence type="ECO:0000313" key="2">
    <source>
        <dbReference type="EMBL" id="TFE87489.1"/>
    </source>
</evidence>
<dbReference type="EMBL" id="MYFO01000013">
    <property type="protein sequence ID" value="TFE87489.1"/>
    <property type="molecule type" value="Genomic_DNA"/>
</dbReference>
<dbReference type="InterPro" id="IPR013022">
    <property type="entry name" value="Xyl_isomerase-like_TIM-brl"/>
</dbReference>